<keyword evidence="2" id="KW-1185">Reference proteome</keyword>
<organism evidence="1 2">
    <name type="scientific">Aliisedimentitalea scapharcae</name>
    <dbReference type="NCBI Taxonomy" id="1524259"/>
    <lineage>
        <taxon>Bacteria</taxon>
        <taxon>Pseudomonadati</taxon>
        <taxon>Pseudomonadota</taxon>
        <taxon>Alphaproteobacteria</taxon>
        <taxon>Rhodobacterales</taxon>
        <taxon>Roseobacteraceae</taxon>
        <taxon>Aliisedimentitalea</taxon>
    </lineage>
</organism>
<dbReference type="RefSeq" id="WP_406646890.1">
    <property type="nucleotide sequence ID" value="NZ_CP123584.1"/>
</dbReference>
<sequence>MAYLNDSVLDNGLAWIQTNGTRIDICSQEPTTYTEATSTHTLGNDTVSVVAPADYAPDGRKVTVSAVSEASVTATGDASHWAITDGSSVLIATGSLSATLGVTSGNQFNLAAFDIVIRDAA</sequence>
<name>A0ABZ2XSY6_9RHOB</name>
<evidence type="ECO:0000313" key="1">
    <source>
        <dbReference type="EMBL" id="WZK89037.1"/>
    </source>
</evidence>
<accession>A0ABZ2XSY6</accession>
<evidence type="ECO:0008006" key="3">
    <source>
        <dbReference type="Google" id="ProtNLM"/>
    </source>
</evidence>
<gene>
    <name evidence="1" type="ORF">QEZ52_00365</name>
</gene>
<protein>
    <recommendedName>
        <fullName evidence="3">Minor tail protein</fullName>
    </recommendedName>
</protein>
<dbReference type="EMBL" id="CP123584">
    <property type="protein sequence ID" value="WZK89037.1"/>
    <property type="molecule type" value="Genomic_DNA"/>
</dbReference>
<dbReference type="Proteomes" id="UP001623232">
    <property type="component" value="Chromosome"/>
</dbReference>
<evidence type="ECO:0000313" key="2">
    <source>
        <dbReference type="Proteomes" id="UP001623232"/>
    </source>
</evidence>
<proteinExistence type="predicted"/>
<reference evidence="1 2" key="1">
    <citation type="submission" date="2023-04" db="EMBL/GenBank/DDBJ databases">
        <title>Complete genome sequence of Alisedimentitalea scapharcae.</title>
        <authorList>
            <person name="Rong J.-C."/>
            <person name="Yi M.-L."/>
            <person name="Zhao Q."/>
        </authorList>
    </citation>
    <scope>NUCLEOTIDE SEQUENCE [LARGE SCALE GENOMIC DNA]</scope>
    <source>
        <strain evidence="1 2">KCTC 42119</strain>
    </source>
</reference>